<evidence type="ECO:0000256" key="3">
    <source>
        <dbReference type="ARBA" id="ARBA00023237"/>
    </source>
</evidence>
<evidence type="ECO:0000259" key="6">
    <source>
        <dbReference type="Pfam" id="PF03865"/>
    </source>
</evidence>
<dbReference type="PANTHER" id="PTHR34597">
    <property type="entry name" value="SLR1661 PROTEIN"/>
    <property type="match status" value="1"/>
</dbReference>
<evidence type="ECO:0000259" key="7">
    <source>
        <dbReference type="Pfam" id="PF08479"/>
    </source>
</evidence>
<evidence type="ECO:0000313" key="9">
    <source>
        <dbReference type="EMBL" id="PXX04219.1"/>
    </source>
</evidence>
<evidence type="ECO:0000256" key="2">
    <source>
        <dbReference type="ARBA" id="ARBA00022692"/>
    </source>
</evidence>
<keyword evidence="1" id="KW-0472">Membrane</keyword>
<dbReference type="Proteomes" id="UP000247515">
    <property type="component" value="Unassembled WGS sequence"/>
</dbReference>
<dbReference type="InterPro" id="IPR051544">
    <property type="entry name" value="TPS_OM_transporter"/>
</dbReference>
<dbReference type="InterPro" id="IPR005565">
    <property type="entry name" value="Hemolysn_activator_HlyB_C"/>
</dbReference>
<reference evidence="9 10" key="1">
    <citation type="submission" date="2018-05" db="EMBL/GenBank/DDBJ databases">
        <title>Genomic Encyclopedia of Type Strains, Phase IV (KMG-V): Genome sequencing to study the core and pangenomes of soil and plant-associated prokaryotes.</title>
        <authorList>
            <person name="Whitman W."/>
        </authorList>
    </citation>
    <scope>NUCLEOTIDE SEQUENCE [LARGE SCALE GENOMIC DNA]</scope>
    <source>
        <strain evidence="9 10">SIr-6563</strain>
    </source>
</reference>
<evidence type="ECO:0000256" key="5">
    <source>
        <dbReference type="SAM" id="SignalP"/>
    </source>
</evidence>
<feature type="signal peptide" evidence="5">
    <location>
        <begin position="1"/>
        <end position="32"/>
    </location>
</feature>
<dbReference type="Gene3D" id="3.10.20.310">
    <property type="entry name" value="membrane protein fhac"/>
    <property type="match status" value="1"/>
</dbReference>
<organism evidence="9 10">
    <name type="scientific">Paraburkholderia tropica</name>
    <dbReference type="NCBI Taxonomy" id="92647"/>
    <lineage>
        <taxon>Bacteria</taxon>
        <taxon>Pseudomonadati</taxon>
        <taxon>Pseudomonadota</taxon>
        <taxon>Betaproteobacteria</taxon>
        <taxon>Burkholderiales</taxon>
        <taxon>Burkholderiaceae</taxon>
        <taxon>Paraburkholderia</taxon>
    </lineage>
</organism>
<proteinExistence type="predicted"/>
<feature type="domain" description="ShlB POTRA" evidence="8">
    <location>
        <begin position="193"/>
        <end position="262"/>
    </location>
</feature>
<dbReference type="InterPro" id="IPR027282">
    <property type="entry name" value="TPS"/>
</dbReference>
<feature type="chain" id="PRO_5047348346" evidence="5">
    <location>
        <begin position="33"/>
        <end position="616"/>
    </location>
</feature>
<dbReference type="RefSeq" id="WP_110329987.1">
    <property type="nucleotide sequence ID" value="NZ_QKZC01000047.1"/>
</dbReference>
<dbReference type="Pfam" id="PF17287">
    <property type="entry name" value="POTRA_3"/>
    <property type="match status" value="1"/>
</dbReference>
<dbReference type="PIRSF" id="PIRSF029745">
    <property type="entry name" value="FhaC"/>
    <property type="match status" value="1"/>
</dbReference>
<gene>
    <name evidence="9" type="ORF">C7400_14713</name>
</gene>
<dbReference type="InterPro" id="IPR013686">
    <property type="entry name" value="Polypept-transport_assoc_ShlB"/>
</dbReference>
<evidence type="ECO:0000259" key="8">
    <source>
        <dbReference type="Pfam" id="PF17287"/>
    </source>
</evidence>
<keyword evidence="1" id="KW-1134">Transmembrane beta strand</keyword>
<accession>A0ABX5MBD1</accession>
<protein>
    <submittedName>
        <fullName evidence="9">Hemolysin activation/secretion protein</fullName>
    </submittedName>
</protein>
<keyword evidence="2" id="KW-0812">Transmembrane</keyword>
<dbReference type="Gene3D" id="2.40.160.50">
    <property type="entry name" value="membrane protein fhac: a member of the omp85/tpsb transporter family"/>
    <property type="match status" value="1"/>
</dbReference>
<comment type="caution">
    <text evidence="9">The sequence shown here is derived from an EMBL/GenBank/DDBJ whole genome shotgun (WGS) entry which is preliminary data.</text>
</comment>
<dbReference type="Pfam" id="PF08479">
    <property type="entry name" value="POTRA_2"/>
    <property type="match status" value="1"/>
</dbReference>
<feature type="domain" description="Polypeptide-transport-associated ShlB-type" evidence="7">
    <location>
        <begin position="112"/>
        <end position="190"/>
    </location>
</feature>
<sequence length="616" mass="65594">MRNCHAPGAKRSFVLLLNTVALFALLSAHADAQTPPPGAAPAASPVLPPPVRPVQDPGLQLIDQQRAAARQQQLGQAPADVSVVAPESANALDIPLDTPVDQIVETGPTFRIDRIALTGPKGSPVARTAVSHATLESIIAAFVGRELGSRRVNVLLRRLTNAYVSAGYVTTRALLGAQNLSSGTLEVTIAVGRIEAFTVNGKPVHRLATNETSDGGGWLTDSGYESAFPVGAGEPLRLSDIDQGVAQINRMRRNQASVQILPGQAAGDSVIAISNPAGERVYGTLGVDNYGAQSTGVTRYRAGLEMDNLIGLQEVMSLNYIDSLESNALVGTFALPWGRNTFSYTLSDSEYQQLIGTTALMYGRTLSHIFGWNYQVIRSVSDLAAVDATLSWLRTDREVNDIDLDPQRLAVLRVGGNWLHRFLLNDAQGNVTLDAGISQGLPWLEADHDAAGISRDDAHAQFTKVDMTATYTVPLPKLGGQAFAWRGAVGGQYANVALYGTAQLYLGGMDTIRGFRSGDLAGDRGLYARNEIAWVNVPAWHDARIEPYLFFDAGKAGLVAVGGFPALAGTGAGLRAQWQWHGHQLSGEGLVGRQICRPAEIGPRATLVLGTINLAF</sequence>
<evidence type="ECO:0000256" key="1">
    <source>
        <dbReference type="ARBA" id="ARBA00022452"/>
    </source>
</evidence>
<dbReference type="InterPro" id="IPR035251">
    <property type="entry name" value="ShlB_POTRA"/>
</dbReference>
<feature type="region of interest" description="Disordered" evidence="4">
    <location>
        <begin position="32"/>
        <end position="56"/>
    </location>
</feature>
<dbReference type="EMBL" id="QJJV01000047">
    <property type="protein sequence ID" value="PXX04219.1"/>
    <property type="molecule type" value="Genomic_DNA"/>
</dbReference>
<dbReference type="Pfam" id="PF03865">
    <property type="entry name" value="ShlB"/>
    <property type="match status" value="1"/>
</dbReference>
<keyword evidence="5" id="KW-0732">Signal</keyword>
<feature type="domain" description="Haemolysin activator HlyB C-terminal" evidence="6">
    <location>
        <begin position="267"/>
        <end position="575"/>
    </location>
</feature>
<name>A0ABX5MBD1_9BURK</name>
<evidence type="ECO:0000256" key="4">
    <source>
        <dbReference type="SAM" id="MobiDB-lite"/>
    </source>
</evidence>
<keyword evidence="3" id="KW-0998">Cell outer membrane</keyword>
<dbReference type="PANTHER" id="PTHR34597:SF3">
    <property type="entry name" value="OUTER MEMBRANE TRANSPORTER CDIB"/>
    <property type="match status" value="1"/>
</dbReference>
<keyword evidence="10" id="KW-1185">Reference proteome</keyword>
<evidence type="ECO:0000313" key="10">
    <source>
        <dbReference type="Proteomes" id="UP000247515"/>
    </source>
</evidence>